<dbReference type="CDD" id="cd03801">
    <property type="entry name" value="GT4_PimA-like"/>
    <property type="match status" value="1"/>
</dbReference>
<dbReference type="AlphaFoldDB" id="A0A839F3H1"/>
<sequence>MRVLMVSTSYPADLGDWRGLFIRHVADALARRRDIRLRLWSPPGEMPADATYAATPDERRWLAQLMQAGGIAHLMRMRGARGLGTPLQLLRMLRSLYQRERDIDVLHVNWLQNALVLPCNATPLLVTVLGTDLALLRLPGMEALLRRVFRGRRVFICPNAAWMVPRLERLFGDLARVRHVPFGIDPRWYEVERAPVTPSRWLCVSRLTAGKIGNLFSWGEAAFAGANRELHLFGPMQQSMVVPDWVHYHGAASPDVLCNDWFPTARGLVTLSVHAEGLPQVMLEAMAATLPIVASRIPAHEDLIRHGSTGWLCGGTDDFAAALDALEDDTRGREIGERAREFVRAGVGTWDDCAARYADIHRELVAS</sequence>
<keyword evidence="1" id="KW-0808">Transferase</keyword>
<gene>
    <name evidence="1" type="ORF">FHW12_002612</name>
</gene>
<name>A0A839F3H1_9GAMM</name>
<comment type="caution">
    <text evidence="1">The sequence shown here is derived from an EMBL/GenBank/DDBJ whole genome shotgun (WGS) entry which is preliminary data.</text>
</comment>
<dbReference type="Gene3D" id="3.40.50.2000">
    <property type="entry name" value="Glycogen Phosphorylase B"/>
    <property type="match status" value="2"/>
</dbReference>
<evidence type="ECO:0000313" key="2">
    <source>
        <dbReference type="Proteomes" id="UP000550401"/>
    </source>
</evidence>
<dbReference type="Proteomes" id="UP000550401">
    <property type="component" value="Unassembled WGS sequence"/>
</dbReference>
<keyword evidence="2" id="KW-1185">Reference proteome</keyword>
<dbReference type="EMBL" id="JACGXL010000004">
    <property type="protein sequence ID" value="MBA8888379.1"/>
    <property type="molecule type" value="Genomic_DNA"/>
</dbReference>
<reference evidence="1 2" key="1">
    <citation type="submission" date="2020-07" db="EMBL/GenBank/DDBJ databases">
        <title>Genomic Encyclopedia of Type Strains, Phase IV (KMG-V): Genome sequencing to study the core and pangenomes of soil and plant-associated prokaryotes.</title>
        <authorList>
            <person name="Whitman W."/>
        </authorList>
    </citation>
    <scope>NUCLEOTIDE SEQUENCE [LARGE SCALE GENOMIC DNA]</scope>
    <source>
        <strain evidence="1 2">RH2WT43</strain>
    </source>
</reference>
<dbReference type="SUPFAM" id="SSF53756">
    <property type="entry name" value="UDP-Glycosyltransferase/glycogen phosphorylase"/>
    <property type="match status" value="1"/>
</dbReference>
<evidence type="ECO:0000313" key="1">
    <source>
        <dbReference type="EMBL" id="MBA8888379.1"/>
    </source>
</evidence>
<dbReference type="PANTHER" id="PTHR12526">
    <property type="entry name" value="GLYCOSYLTRANSFERASE"/>
    <property type="match status" value="1"/>
</dbReference>
<protein>
    <submittedName>
        <fullName evidence="1">Glycosyltransferase involved in cell wall biosynthesis</fullName>
    </submittedName>
</protein>
<dbReference type="Pfam" id="PF13692">
    <property type="entry name" value="Glyco_trans_1_4"/>
    <property type="match status" value="1"/>
</dbReference>
<dbReference type="GO" id="GO:0016740">
    <property type="term" value="F:transferase activity"/>
    <property type="evidence" value="ECO:0007669"/>
    <property type="project" value="UniProtKB-KW"/>
</dbReference>
<accession>A0A839F3H1</accession>
<organism evidence="1 2">
    <name type="scientific">Dokdonella fugitiva</name>
    <dbReference type="NCBI Taxonomy" id="328517"/>
    <lineage>
        <taxon>Bacteria</taxon>
        <taxon>Pseudomonadati</taxon>
        <taxon>Pseudomonadota</taxon>
        <taxon>Gammaproteobacteria</taxon>
        <taxon>Lysobacterales</taxon>
        <taxon>Rhodanobacteraceae</taxon>
        <taxon>Dokdonella</taxon>
    </lineage>
</organism>
<proteinExistence type="predicted"/>